<evidence type="ECO:0000313" key="4">
    <source>
        <dbReference type="Proteomes" id="UP000031575"/>
    </source>
</evidence>
<dbReference type="GeneID" id="63681747"/>
<dbReference type="PROSITE" id="PS50833">
    <property type="entry name" value="BRIX"/>
    <property type="match status" value="1"/>
</dbReference>
<evidence type="ECO:0000259" key="2">
    <source>
        <dbReference type="PROSITE" id="PS50833"/>
    </source>
</evidence>
<dbReference type="GO" id="GO:0032040">
    <property type="term" value="C:small-subunit processome"/>
    <property type="evidence" value="ECO:0007669"/>
    <property type="project" value="EnsemblFungi"/>
</dbReference>
<accession>A0A0C2F6V4</accession>
<evidence type="ECO:0000313" key="3">
    <source>
        <dbReference type="EMBL" id="KIH86773.1"/>
    </source>
</evidence>
<dbReference type="InterPro" id="IPR044281">
    <property type="entry name" value="IMP4/RPF1"/>
</dbReference>
<dbReference type="SMART" id="SM00879">
    <property type="entry name" value="Brix"/>
    <property type="match status" value="1"/>
</dbReference>
<feature type="domain" description="Brix" evidence="2">
    <location>
        <begin position="86"/>
        <end position="275"/>
    </location>
</feature>
<sequence>MLRKTVRQRRDYLYRKAMILKEAEINEKRAKLRNAIAQGRPLEKAVASDKKLRKDFAYDESREDLDANAQLDIDDEYAQMSGLVDPRILVTTSRSSSTRLTAFSKEIRLLIPTSIRLNRGNLVLDDCVRSANSAGLTDIVLLSEHRGTPTGLVVSHLPHGPTVSFSLHNVLMRGDIPGSIRGSVSEAYPHLMFEGFTSRLGERVCKVLKHLFPPRDPITSKTKLSNRVVVFKNIEDVIEVRHYVYVRTAHDAVELSEVGPRMSMKLFEIRSGTLENKDGHVEWHLNQFTRTSRKKDYL</sequence>
<name>A0A0C2F6V4_9PEZI</name>
<dbReference type="Proteomes" id="UP000031575">
    <property type="component" value="Unassembled WGS sequence"/>
</dbReference>
<dbReference type="Pfam" id="PF04427">
    <property type="entry name" value="Brix"/>
    <property type="match status" value="1"/>
</dbReference>
<protein>
    <recommendedName>
        <fullName evidence="1">U3 small nucleolar ribonucleoprotein protein IMP4</fullName>
    </recommendedName>
</protein>
<dbReference type="InterPro" id="IPR007109">
    <property type="entry name" value="Brix"/>
</dbReference>
<dbReference type="PANTHER" id="PTHR22734">
    <property type="entry name" value="U3 SMALL NUCLEOLAR RIBONUCLEOPROTEIN PROTEIN IMP4"/>
    <property type="match status" value="1"/>
</dbReference>
<dbReference type="GO" id="GO:0043047">
    <property type="term" value="F:single-stranded telomeric DNA binding"/>
    <property type="evidence" value="ECO:0007669"/>
    <property type="project" value="EnsemblFungi"/>
</dbReference>
<dbReference type="EMBL" id="AWTV01000011">
    <property type="protein sequence ID" value="KIH86773.1"/>
    <property type="molecule type" value="Genomic_DNA"/>
</dbReference>
<comment type="caution">
    <text evidence="3">The sequence shown here is derived from an EMBL/GenBank/DDBJ whole genome shotgun (WGS) entry which is preliminary data.</text>
</comment>
<dbReference type="PANTHER" id="PTHR22734:SF2">
    <property type="entry name" value="U3 SMALL NUCLEOLAR RIBONUCLEOPROTEIN PROTEIN IMP4"/>
    <property type="match status" value="1"/>
</dbReference>
<dbReference type="AlphaFoldDB" id="A0A0C2F6V4"/>
<proteinExistence type="predicted"/>
<dbReference type="GO" id="GO:0030515">
    <property type="term" value="F:snoRNA binding"/>
    <property type="evidence" value="ECO:0007669"/>
    <property type="project" value="EnsemblFungi"/>
</dbReference>
<dbReference type="HOGENOM" id="CLU_040063_2_0_1"/>
<keyword evidence="3" id="KW-0687">Ribonucleoprotein</keyword>
<dbReference type="GO" id="GO:0005654">
    <property type="term" value="C:nucleoplasm"/>
    <property type="evidence" value="ECO:0007669"/>
    <property type="project" value="UniProtKB-ARBA"/>
</dbReference>
<gene>
    <name evidence="3" type="ORF">SPBR_08588</name>
</gene>
<dbReference type="GO" id="GO:0140691">
    <property type="term" value="F:RNA folding chaperone"/>
    <property type="evidence" value="ECO:0007669"/>
    <property type="project" value="EnsemblFungi"/>
</dbReference>
<dbReference type="Gene3D" id="3.40.50.10480">
    <property type="entry name" value="Probable brix-domain ribosomal biogenesis protein"/>
    <property type="match status" value="1"/>
</dbReference>
<dbReference type="GO" id="GO:0034457">
    <property type="term" value="C:Mpp10 complex"/>
    <property type="evidence" value="ECO:0007669"/>
    <property type="project" value="EnsemblFungi"/>
</dbReference>
<organism evidence="3 4">
    <name type="scientific">Sporothrix brasiliensis 5110</name>
    <dbReference type="NCBI Taxonomy" id="1398154"/>
    <lineage>
        <taxon>Eukaryota</taxon>
        <taxon>Fungi</taxon>
        <taxon>Dikarya</taxon>
        <taxon>Ascomycota</taxon>
        <taxon>Pezizomycotina</taxon>
        <taxon>Sordariomycetes</taxon>
        <taxon>Sordariomycetidae</taxon>
        <taxon>Ophiostomatales</taxon>
        <taxon>Ophiostomataceae</taxon>
        <taxon>Sporothrix</taxon>
    </lineage>
</organism>
<dbReference type="FunFam" id="3.40.50.10480:FF:000001">
    <property type="entry name" value="IMP4, U3 small nucleolar ribonucleoprotein"/>
    <property type="match status" value="1"/>
</dbReference>
<keyword evidence="4" id="KW-1185">Reference proteome</keyword>
<dbReference type="GO" id="GO:0006364">
    <property type="term" value="P:rRNA processing"/>
    <property type="evidence" value="ECO:0007669"/>
    <property type="project" value="EnsemblFungi"/>
</dbReference>
<dbReference type="SUPFAM" id="SSF52954">
    <property type="entry name" value="Class II aaRS ABD-related"/>
    <property type="match status" value="1"/>
</dbReference>
<dbReference type="OrthoDB" id="10253204at2759"/>
<reference evidence="3 4" key="1">
    <citation type="journal article" date="2014" name="BMC Genomics">
        <title>Comparative genomics of the major fungal agents of human and animal Sporotrichosis: Sporothrix schenckii and Sporothrix brasiliensis.</title>
        <authorList>
            <person name="Teixeira M.M."/>
            <person name="de Almeida L.G."/>
            <person name="Kubitschek-Barreira P."/>
            <person name="Alves F.L."/>
            <person name="Kioshima E.S."/>
            <person name="Abadio A.K."/>
            <person name="Fernandes L."/>
            <person name="Derengowski L.S."/>
            <person name="Ferreira K.S."/>
            <person name="Souza R.C."/>
            <person name="Ruiz J.C."/>
            <person name="de Andrade N.C."/>
            <person name="Paes H.C."/>
            <person name="Nicola A.M."/>
            <person name="Albuquerque P."/>
            <person name="Gerber A.L."/>
            <person name="Martins V.P."/>
            <person name="Peconick L.D."/>
            <person name="Neto A.V."/>
            <person name="Chaucanez C.B."/>
            <person name="Silva P.A."/>
            <person name="Cunha O.L."/>
            <person name="de Oliveira F.F."/>
            <person name="dos Santos T.C."/>
            <person name="Barros A.L."/>
            <person name="Soares M.A."/>
            <person name="de Oliveira L.M."/>
            <person name="Marini M.M."/>
            <person name="Villalobos-Duno H."/>
            <person name="Cunha M.M."/>
            <person name="de Hoog S."/>
            <person name="da Silveira J.F."/>
            <person name="Henrissat B."/>
            <person name="Nino-Vega G.A."/>
            <person name="Cisalpino P.S."/>
            <person name="Mora-Montes H.M."/>
            <person name="Almeida S.R."/>
            <person name="Stajich J.E."/>
            <person name="Lopes-Bezerra L.M."/>
            <person name="Vasconcelos A.T."/>
            <person name="Felipe M.S."/>
        </authorList>
    </citation>
    <scope>NUCLEOTIDE SEQUENCE [LARGE SCALE GENOMIC DNA]</scope>
    <source>
        <strain evidence="3 4">5110</strain>
    </source>
</reference>
<dbReference type="RefSeq" id="XP_040614783.1">
    <property type="nucleotide sequence ID" value="XM_040766826.1"/>
</dbReference>
<dbReference type="GO" id="GO:0042134">
    <property type="term" value="F:rRNA primary transcript binding"/>
    <property type="evidence" value="ECO:0007669"/>
    <property type="project" value="EnsemblFungi"/>
</dbReference>
<evidence type="ECO:0000256" key="1">
    <source>
        <dbReference type="ARBA" id="ARBA00040513"/>
    </source>
</evidence>
<dbReference type="GO" id="GO:0042274">
    <property type="term" value="P:ribosomal small subunit biogenesis"/>
    <property type="evidence" value="ECO:0007669"/>
    <property type="project" value="EnsemblFungi"/>
</dbReference>
<dbReference type="VEuPathDB" id="FungiDB:SPBR_08588"/>